<evidence type="ECO:0000313" key="5">
    <source>
        <dbReference type="Proteomes" id="UP001260980"/>
    </source>
</evidence>
<name>A0ABU3RGB7_9BACL</name>
<dbReference type="Proteomes" id="UP001260980">
    <property type="component" value="Unassembled WGS sequence"/>
</dbReference>
<protein>
    <submittedName>
        <fullName evidence="4">Fibronectin type III-like domain-contianing protein</fullName>
    </submittedName>
</protein>
<evidence type="ECO:0000256" key="2">
    <source>
        <dbReference type="ARBA" id="ARBA00022801"/>
    </source>
</evidence>
<proteinExistence type="inferred from homology"/>
<comment type="caution">
    <text evidence="4">The sequence shown here is derived from an EMBL/GenBank/DDBJ whole genome shotgun (WGS) entry which is preliminary data.</text>
</comment>
<feature type="domain" description="Fibronectin type III-like" evidence="3">
    <location>
        <begin position="37"/>
        <end position="106"/>
    </location>
</feature>
<evidence type="ECO:0000313" key="4">
    <source>
        <dbReference type="EMBL" id="MDU0203331.1"/>
    </source>
</evidence>
<dbReference type="RefSeq" id="WP_315953476.1">
    <property type="nucleotide sequence ID" value="NZ_JAWCUD010000007.1"/>
</dbReference>
<keyword evidence="5" id="KW-1185">Reference proteome</keyword>
<comment type="similarity">
    <text evidence="1">Belongs to the glycosyl hydrolase 3 family.</text>
</comment>
<evidence type="ECO:0000256" key="1">
    <source>
        <dbReference type="ARBA" id="ARBA00005336"/>
    </source>
</evidence>
<sequence length="118" mass="13297">MELGGFADDSGRLAEEFESAPHFSGIFRILSEMRGAEVVQLYIKDMEASVTRRIIECKGFQKVELAPGERKTVIFRLGYEELAIWDSGMQFKVEPGNVKIMVGSDSQHTAETMLHITR</sequence>
<dbReference type="EMBL" id="JAWCUD010000007">
    <property type="protein sequence ID" value="MDU0203331.1"/>
    <property type="molecule type" value="Genomic_DNA"/>
</dbReference>
<evidence type="ECO:0000259" key="3">
    <source>
        <dbReference type="SMART" id="SM01217"/>
    </source>
</evidence>
<dbReference type="Pfam" id="PF14310">
    <property type="entry name" value="Fn3-like"/>
    <property type="match status" value="1"/>
</dbReference>
<dbReference type="Gene3D" id="2.60.40.10">
    <property type="entry name" value="Immunoglobulins"/>
    <property type="match status" value="1"/>
</dbReference>
<organism evidence="4 5">
    <name type="scientific">Paenibacillus violae</name>
    <dbReference type="NCBI Taxonomy" id="3077234"/>
    <lineage>
        <taxon>Bacteria</taxon>
        <taxon>Bacillati</taxon>
        <taxon>Bacillota</taxon>
        <taxon>Bacilli</taxon>
        <taxon>Bacillales</taxon>
        <taxon>Paenibacillaceae</taxon>
        <taxon>Paenibacillus</taxon>
    </lineage>
</organism>
<dbReference type="InterPro" id="IPR026891">
    <property type="entry name" value="Fn3-like"/>
</dbReference>
<gene>
    <name evidence="4" type="ORF">RQP52_19815</name>
</gene>
<dbReference type="SMART" id="SM01217">
    <property type="entry name" value="Fn3_like"/>
    <property type="match status" value="1"/>
</dbReference>
<reference evidence="4 5" key="1">
    <citation type="submission" date="2023-10" db="EMBL/GenBank/DDBJ databases">
        <title>Paenibacillus strain PFR10 Genome sequencing and assembly.</title>
        <authorList>
            <person name="Kim I."/>
        </authorList>
    </citation>
    <scope>NUCLEOTIDE SEQUENCE [LARGE SCALE GENOMIC DNA]</scope>
    <source>
        <strain evidence="4 5">PFR10</strain>
    </source>
</reference>
<keyword evidence="2" id="KW-0378">Hydrolase</keyword>
<accession>A0ABU3RGB7</accession>
<dbReference type="InterPro" id="IPR013783">
    <property type="entry name" value="Ig-like_fold"/>
</dbReference>
<dbReference type="PANTHER" id="PTHR42715">
    <property type="entry name" value="BETA-GLUCOSIDASE"/>
    <property type="match status" value="1"/>
</dbReference>
<dbReference type="PANTHER" id="PTHR42715:SF10">
    <property type="entry name" value="BETA-GLUCOSIDASE"/>
    <property type="match status" value="1"/>
</dbReference>
<dbReference type="InterPro" id="IPR050288">
    <property type="entry name" value="Cellulose_deg_GH3"/>
</dbReference>